<feature type="signal peptide" evidence="1">
    <location>
        <begin position="1"/>
        <end position="19"/>
    </location>
</feature>
<reference evidence="2 3" key="1">
    <citation type="journal article" date="2017" name="Int. J. Syst. Evol. Microbiol.">
        <title>Rhodosalinus sediminis gen. nov., sp. nov., isolated from marine saltern.</title>
        <authorList>
            <person name="Guo L.Y."/>
            <person name="Ling S.K."/>
            <person name="Li C.M."/>
            <person name="Chen G.J."/>
            <person name="Du Z.J."/>
        </authorList>
    </citation>
    <scope>NUCLEOTIDE SEQUENCE [LARGE SCALE GENOMIC DNA]</scope>
    <source>
        <strain evidence="2 3">WDN1C137</strain>
    </source>
</reference>
<organism evidence="2 3">
    <name type="scientific">Rhodosalinus sediminis</name>
    <dbReference type="NCBI Taxonomy" id="1940533"/>
    <lineage>
        <taxon>Bacteria</taxon>
        <taxon>Pseudomonadati</taxon>
        <taxon>Pseudomonadota</taxon>
        <taxon>Alphaproteobacteria</taxon>
        <taxon>Rhodobacterales</taxon>
        <taxon>Paracoccaceae</taxon>
        <taxon>Rhodosalinus</taxon>
    </lineage>
</organism>
<accession>A0A3D9BVL5</accession>
<dbReference type="AlphaFoldDB" id="A0A3D9BVL5"/>
<keyword evidence="3" id="KW-1185">Reference proteome</keyword>
<name>A0A3D9BVL5_9RHOB</name>
<evidence type="ECO:0008006" key="4">
    <source>
        <dbReference type="Google" id="ProtNLM"/>
    </source>
</evidence>
<feature type="chain" id="PRO_5017687948" description="DUF995 domain-containing protein" evidence="1">
    <location>
        <begin position="20"/>
        <end position="132"/>
    </location>
</feature>
<gene>
    <name evidence="2" type="ORF">DRV84_06800</name>
</gene>
<keyword evidence="1" id="KW-0732">Signal</keyword>
<sequence length="132" mass="14935">MLRSILALALALVALPLGAETPMTAEEFDAYTRGKTLYYGQNGRPYGVEEYRENREVTWSFLDGRCLDGRWYEDARGMICFVYEDGSGPQCWRFFRGPDGLRAIFEDESAVPLYEAEEGEEPMQCLGPEVGV</sequence>
<evidence type="ECO:0000256" key="1">
    <source>
        <dbReference type="SAM" id="SignalP"/>
    </source>
</evidence>
<evidence type="ECO:0000313" key="3">
    <source>
        <dbReference type="Proteomes" id="UP000257131"/>
    </source>
</evidence>
<dbReference type="Proteomes" id="UP000257131">
    <property type="component" value="Unassembled WGS sequence"/>
</dbReference>
<comment type="caution">
    <text evidence="2">The sequence shown here is derived from an EMBL/GenBank/DDBJ whole genome shotgun (WGS) entry which is preliminary data.</text>
</comment>
<dbReference type="OrthoDB" id="7304934at2"/>
<proteinExistence type="predicted"/>
<protein>
    <recommendedName>
        <fullName evidence="4">DUF995 domain-containing protein</fullName>
    </recommendedName>
</protein>
<dbReference type="EMBL" id="QOHR01000006">
    <property type="protein sequence ID" value="REC57557.1"/>
    <property type="molecule type" value="Genomic_DNA"/>
</dbReference>
<evidence type="ECO:0000313" key="2">
    <source>
        <dbReference type="EMBL" id="REC57557.1"/>
    </source>
</evidence>
<dbReference type="RefSeq" id="WP_115979137.1">
    <property type="nucleotide sequence ID" value="NZ_QOHR01000006.1"/>
</dbReference>